<feature type="compositionally biased region" description="Polar residues" evidence="1">
    <location>
        <begin position="8"/>
        <end position="21"/>
    </location>
</feature>
<evidence type="ECO:0000256" key="1">
    <source>
        <dbReference type="SAM" id="MobiDB-lite"/>
    </source>
</evidence>
<dbReference type="GeneID" id="130507729"/>
<feature type="compositionally biased region" description="Polar residues" evidence="1">
    <location>
        <begin position="129"/>
        <end position="139"/>
    </location>
</feature>
<reference evidence="3" key="1">
    <citation type="submission" date="2025-08" db="UniProtKB">
        <authorList>
            <consortium name="RefSeq"/>
        </authorList>
    </citation>
    <scope>IDENTIFICATION</scope>
    <source>
        <tissue evidence="3">Leaf</tissue>
    </source>
</reference>
<dbReference type="OrthoDB" id="1090315at2759"/>
<feature type="region of interest" description="Disordered" evidence="1">
    <location>
        <begin position="119"/>
        <end position="139"/>
    </location>
</feature>
<dbReference type="Proteomes" id="UP000504610">
    <property type="component" value="Unplaced"/>
</dbReference>
<dbReference type="KEGG" id="rsz:130507729"/>
<name>A0A9W3D3L3_RAPSA</name>
<sequence length="355" mass="39326">MNPRHNETAPSNTSSVNSTRLPSPPSNGGGESGIRGRPSRRSLPPLLPYPQIPLNRPPMGFPTYHPFSFGPQPPMSPAPLWRLPYYPPAPVANYNAPPPHPLPYTRPTTSVGYRGGIQPRNAHRRRNSHNFSGSSSLVRPQSAEPMIGIFSPTTIYPIEMPVGVMPNERPAGENESRGEADGVMNVFLTNYMDQDKIFYVYSADDLEIIFGDSENVKSSGSEMISNLNGDESPNLPPSLGNHHGVIDGNENALSDPKYAKRILPNREPSEQSNPKKVRRVQELEDENKQLRIGANGLQEQLSCRNALNEQLTVEDLRLKLASDEVILDSSGYDMSNWETLDANMFQTFNPSQLDQ</sequence>
<organism evidence="2 3">
    <name type="scientific">Raphanus sativus</name>
    <name type="common">Radish</name>
    <name type="synonym">Raphanus raphanistrum var. sativus</name>
    <dbReference type="NCBI Taxonomy" id="3726"/>
    <lineage>
        <taxon>Eukaryota</taxon>
        <taxon>Viridiplantae</taxon>
        <taxon>Streptophyta</taxon>
        <taxon>Embryophyta</taxon>
        <taxon>Tracheophyta</taxon>
        <taxon>Spermatophyta</taxon>
        <taxon>Magnoliopsida</taxon>
        <taxon>eudicotyledons</taxon>
        <taxon>Gunneridae</taxon>
        <taxon>Pentapetalae</taxon>
        <taxon>rosids</taxon>
        <taxon>malvids</taxon>
        <taxon>Brassicales</taxon>
        <taxon>Brassicaceae</taxon>
        <taxon>Brassiceae</taxon>
        <taxon>Raphanus</taxon>
    </lineage>
</organism>
<protein>
    <submittedName>
        <fullName evidence="3">BZIP transcription factor 29-like</fullName>
    </submittedName>
</protein>
<dbReference type="AlphaFoldDB" id="A0A9W3D3L3"/>
<dbReference type="RefSeq" id="XP_056858374.1">
    <property type="nucleotide sequence ID" value="XM_057002394.1"/>
</dbReference>
<keyword evidence="2" id="KW-1185">Reference proteome</keyword>
<accession>A0A9W3D3L3</accession>
<evidence type="ECO:0000313" key="3">
    <source>
        <dbReference type="RefSeq" id="XP_056858374.1"/>
    </source>
</evidence>
<evidence type="ECO:0000313" key="2">
    <source>
        <dbReference type="Proteomes" id="UP000504610"/>
    </source>
</evidence>
<gene>
    <name evidence="3" type="primary">LOC130507729</name>
</gene>
<proteinExistence type="predicted"/>
<feature type="region of interest" description="Disordered" evidence="1">
    <location>
        <begin position="1"/>
        <end position="51"/>
    </location>
</feature>